<gene>
    <name evidence="3" type="ORF">EVOR1521_LOCUS31288</name>
</gene>
<dbReference type="CDD" id="cd02869">
    <property type="entry name" value="PseudoU_synth_RluA_like"/>
    <property type="match status" value="1"/>
</dbReference>
<dbReference type="InterPro" id="IPR006145">
    <property type="entry name" value="PsdUridine_synth_RsuA/RluA"/>
</dbReference>
<dbReference type="PANTHER" id="PTHR21600">
    <property type="entry name" value="MITOCHONDRIAL RNA PSEUDOURIDINE SYNTHASE"/>
    <property type="match status" value="1"/>
</dbReference>
<dbReference type="Pfam" id="PF00856">
    <property type="entry name" value="SET"/>
    <property type="match status" value="1"/>
</dbReference>
<evidence type="ECO:0000313" key="4">
    <source>
        <dbReference type="Proteomes" id="UP001178507"/>
    </source>
</evidence>
<name>A0AA36JSN5_9DINO</name>
<evidence type="ECO:0000259" key="2">
    <source>
        <dbReference type="PROSITE" id="PS50280"/>
    </source>
</evidence>
<dbReference type="Proteomes" id="UP001178507">
    <property type="component" value="Unassembled WGS sequence"/>
</dbReference>
<dbReference type="Pfam" id="PF00849">
    <property type="entry name" value="PseudoU_synth_2"/>
    <property type="match status" value="1"/>
</dbReference>
<dbReference type="PROSITE" id="PS50280">
    <property type="entry name" value="SET"/>
    <property type="match status" value="1"/>
</dbReference>
<dbReference type="Gene3D" id="3.30.2350.10">
    <property type="entry name" value="Pseudouridine synthase"/>
    <property type="match status" value="1"/>
</dbReference>
<comment type="caution">
    <text evidence="3">The sequence shown here is derived from an EMBL/GenBank/DDBJ whole genome shotgun (WGS) entry which is preliminary data.</text>
</comment>
<dbReference type="GO" id="GO:0000455">
    <property type="term" value="P:enzyme-directed rRNA pseudouridine synthesis"/>
    <property type="evidence" value="ECO:0007669"/>
    <property type="project" value="TreeGrafter"/>
</dbReference>
<dbReference type="GO" id="GO:0003723">
    <property type="term" value="F:RNA binding"/>
    <property type="evidence" value="ECO:0007669"/>
    <property type="project" value="InterPro"/>
</dbReference>
<feature type="domain" description="SET" evidence="2">
    <location>
        <begin position="973"/>
        <end position="1151"/>
    </location>
</feature>
<dbReference type="Gene3D" id="1.25.40.10">
    <property type="entry name" value="Tetratricopeptide repeat domain"/>
    <property type="match status" value="2"/>
</dbReference>
<reference evidence="3" key="1">
    <citation type="submission" date="2023-08" db="EMBL/GenBank/DDBJ databases">
        <authorList>
            <person name="Chen Y."/>
            <person name="Shah S."/>
            <person name="Dougan E. K."/>
            <person name="Thang M."/>
            <person name="Chan C."/>
        </authorList>
    </citation>
    <scope>NUCLEOTIDE SEQUENCE</scope>
</reference>
<comment type="similarity">
    <text evidence="1">Belongs to the pseudouridine synthase RluA family.</text>
</comment>
<protein>
    <recommendedName>
        <fullName evidence="2">SET domain-containing protein</fullName>
    </recommendedName>
</protein>
<dbReference type="InterPro" id="IPR020103">
    <property type="entry name" value="PsdUridine_synth_cat_dom_sf"/>
</dbReference>
<keyword evidence="4" id="KW-1185">Reference proteome</keyword>
<dbReference type="PANTHER" id="PTHR21600:SF44">
    <property type="entry name" value="RIBOSOMAL LARGE SUBUNIT PSEUDOURIDINE SYNTHASE D"/>
    <property type="match status" value="1"/>
</dbReference>
<dbReference type="InterPro" id="IPR050188">
    <property type="entry name" value="RluA_PseudoU_synthase"/>
</dbReference>
<evidence type="ECO:0000256" key="1">
    <source>
        <dbReference type="ARBA" id="ARBA00010876"/>
    </source>
</evidence>
<dbReference type="GO" id="GO:0009982">
    <property type="term" value="F:pseudouridine synthase activity"/>
    <property type="evidence" value="ECO:0007669"/>
    <property type="project" value="InterPro"/>
</dbReference>
<dbReference type="SUPFAM" id="SSF82199">
    <property type="entry name" value="SET domain"/>
    <property type="match status" value="1"/>
</dbReference>
<dbReference type="InterPro" id="IPR046341">
    <property type="entry name" value="SET_dom_sf"/>
</dbReference>
<dbReference type="EMBL" id="CAUJNA010003818">
    <property type="protein sequence ID" value="CAJ1410469.1"/>
    <property type="molecule type" value="Genomic_DNA"/>
</dbReference>
<dbReference type="InterPro" id="IPR001214">
    <property type="entry name" value="SET_dom"/>
</dbReference>
<evidence type="ECO:0000313" key="3">
    <source>
        <dbReference type="EMBL" id="CAJ1410469.1"/>
    </source>
</evidence>
<proteinExistence type="inferred from homology"/>
<dbReference type="CDD" id="cd10527">
    <property type="entry name" value="SET_LSMT"/>
    <property type="match status" value="1"/>
</dbReference>
<accession>A0AA36JSN5</accession>
<dbReference type="InterPro" id="IPR011990">
    <property type="entry name" value="TPR-like_helical_dom_sf"/>
</dbReference>
<dbReference type="SUPFAM" id="SSF55120">
    <property type="entry name" value="Pseudouridine synthase"/>
    <property type="match status" value="1"/>
</dbReference>
<organism evidence="3 4">
    <name type="scientific">Effrenium voratum</name>
    <dbReference type="NCBI Taxonomy" id="2562239"/>
    <lineage>
        <taxon>Eukaryota</taxon>
        <taxon>Sar</taxon>
        <taxon>Alveolata</taxon>
        <taxon>Dinophyceae</taxon>
        <taxon>Suessiales</taxon>
        <taxon>Symbiodiniaceae</taxon>
        <taxon>Effrenium</taxon>
    </lineage>
</organism>
<sequence length="1296" mass="142460">MVCDPRAATAAVKRVARESLTSAAQLLEDLRLQRALNVIHVNTALAACGKAQNWQMALFFLDFLQSQLQPDEFSYGSAMKSCGAAWETSLLLLNEMHRTDSAKTGREIESAAHFTLNLGVAAQRLSHSPRMTVAPNEIILSSCISCLSSAGRWQMALDVLSFMPTQRLRADVICCNTALGMPWLRASELAASMAQQLRLDVFSYSTLLRRAPWAQAASLMLRMLRAQVAPDNFCFSSFAMERPWRCATLLLEQMARCKVEANAVTFNALATAHWQTALDSSHRSATRTASIISRMTGEWRQATTLFAAAGRDLCRNALMNHLPWQIAWEQLEEAASSGQQPDGMYRSAALSVKDSSSWAMALQVPLDAYGCSGISSKLEWQQTLRLLQAMRLSAGLEHESSEADAGCYNSAINACKWQIAWQLLNAMPMFRLQQDDFGFSAAVSAADWPFGLSLLCGMAQRRIAGGAACNAALSASEKNSLWQQTLALATAMPFTDATCSTAIAACENGMQQLGLVLIHEAEAGGMILRAGSLLEAFSRLGVQDPEAIHAALVQALIDAAEAAPSCRDIAQLWRSAGLLGACSEKFHKVLTGRTRLSDMSLEQLVLVAWGVAALQSRVLILEEIQLELLTRLRMPRDWQLWRQNVLGVLHACSFAGQLSSRCLQQSALALRSLGQRLDSAGGPGLGPAILRRVRRGVGPTVELDLSDRLVLLKPVDWEVHDENVEQQAAAFLRDMGLQMPILADKEFGQGFLHRLDVPSSGLLLVAKSYEAHCDLSLQLAAGWLERDYTALSHGWASRREVRAQVYWRRSPVTRAGGRGKPALTKVRVLSHFARPLALSLLSIRIMTGRQHQIRTHCAHVGHPLLTDGKYSSSSTYASDQHLSSHNALHRHRLAFRDRKNQVCEARTFRENYMGCAALLSCERQKRQIWVTCPDGYQPDCDSGCIPLPKAAECPEEAQDLISWVRANGGFVDARLRIGNGPFGRGLFAKEDIATSELLVSLPLELVITDKASPCAAIRQLRDELHRGRCSSFWPYLRTLHGAEVLVPDAWSFEDRALLDGLPLPKGGWQSYSQKYFADCLDGNADALVLRALHLYHTRAGPFGMSPIFDLMNHGYNSTWHSFDSEQGDKGTFVLRTASNIKAGSELFNSLVNGVAFRPGVAPGMHSEDFDGAPEIFGSYGFLEPPPVMWWFHGLTTGIRHAWMQMDGEGAVLWFQTTEHGPGTNLTALTVDAAVTLADLQEREERLALVLGRNLSSQTASPQQLLALKYREAFKDALKLAVKAAAAELGARTREEL</sequence>
<dbReference type="Gene3D" id="3.90.1410.10">
    <property type="entry name" value="set domain protein methyltransferase, domain 1"/>
    <property type="match status" value="1"/>
</dbReference>